<dbReference type="Gene3D" id="3.40.50.1980">
    <property type="entry name" value="Nitrogenase molybdenum iron protein domain"/>
    <property type="match status" value="2"/>
</dbReference>
<dbReference type="AlphaFoldDB" id="A0A518BFP4"/>
<keyword evidence="3" id="KW-1185">Reference proteome</keyword>
<accession>A0A518BFP4</accession>
<dbReference type="KEGG" id="pbap:Pla133_08610"/>
<name>A0A518BFP4_9BACT</name>
<dbReference type="Pfam" id="PF01497">
    <property type="entry name" value="Peripla_BP_2"/>
    <property type="match status" value="1"/>
</dbReference>
<evidence type="ECO:0000313" key="3">
    <source>
        <dbReference type="Proteomes" id="UP000316921"/>
    </source>
</evidence>
<dbReference type="SUPFAM" id="SSF53807">
    <property type="entry name" value="Helical backbone' metal receptor"/>
    <property type="match status" value="1"/>
</dbReference>
<evidence type="ECO:0000259" key="1">
    <source>
        <dbReference type="PROSITE" id="PS50983"/>
    </source>
</evidence>
<dbReference type="RefSeq" id="WP_419192110.1">
    <property type="nucleotide sequence ID" value="NZ_CP036287.1"/>
</dbReference>
<dbReference type="PANTHER" id="PTHR42860:SF1">
    <property type="entry name" value="VITAMIN B12-BINDING PROTEIN"/>
    <property type="match status" value="1"/>
</dbReference>
<dbReference type="Proteomes" id="UP000316921">
    <property type="component" value="Chromosome"/>
</dbReference>
<dbReference type="InterPro" id="IPR002491">
    <property type="entry name" value="ABC_transptr_periplasmic_BD"/>
</dbReference>
<evidence type="ECO:0000313" key="2">
    <source>
        <dbReference type="EMBL" id="QDU65795.1"/>
    </source>
</evidence>
<organism evidence="2 3">
    <name type="scientific">Engelhardtia mirabilis</name>
    <dbReference type="NCBI Taxonomy" id="2528011"/>
    <lineage>
        <taxon>Bacteria</taxon>
        <taxon>Pseudomonadati</taxon>
        <taxon>Planctomycetota</taxon>
        <taxon>Planctomycetia</taxon>
        <taxon>Planctomycetia incertae sedis</taxon>
        <taxon>Engelhardtia</taxon>
    </lineage>
</organism>
<reference evidence="2 3" key="1">
    <citation type="submission" date="2019-02" db="EMBL/GenBank/DDBJ databases">
        <title>Deep-cultivation of Planctomycetes and their phenomic and genomic characterization uncovers novel biology.</title>
        <authorList>
            <person name="Wiegand S."/>
            <person name="Jogler M."/>
            <person name="Boedeker C."/>
            <person name="Pinto D."/>
            <person name="Vollmers J."/>
            <person name="Rivas-Marin E."/>
            <person name="Kohn T."/>
            <person name="Peeters S.H."/>
            <person name="Heuer A."/>
            <person name="Rast P."/>
            <person name="Oberbeckmann S."/>
            <person name="Bunk B."/>
            <person name="Jeske O."/>
            <person name="Meyerdierks A."/>
            <person name="Storesund J.E."/>
            <person name="Kallscheuer N."/>
            <person name="Luecker S."/>
            <person name="Lage O.M."/>
            <person name="Pohl T."/>
            <person name="Merkel B.J."/>
            <person name="Hornburger P."/>
            <person name="Mueller R.-W."/>
            <person name="Bruemmer F."/>
            <person name="Labrenz M."/>
            <person name="Spormann A.M."/>
            <person name="Op den Camp H."/>
            <person name="Overmann J."/>
            <person name="Amann R."/>
            <person name="Jetten M.S.M."/>
            <person name="Mascher T."/>
            <person name="Medema M.H."/>
            <person name="Devos D.P."/>
            <person name="Kaster A.-K."/>
            <person name="Ovreas L."/>
            <person name="Rohde M."/>
            <person name="Galperin M.Y."/>
            <person name="Jogler C."/>
        </authorList>
    </citation>
    <scope>NUCLEOTIDE SEQUENCE [LARGE SCALE GENOMIC DNA]</scope>
    <source>
        <strain evidence="2 3">Pla133</strain>
    </source>
</reference>
<feature type="domain" description="Fe/B12 periplasmic-binding" evidence="1">
    <location>
        <begin position="2"/>
        <end position="290"/>
    </location>
</feature>
<protein>
    <submittedName>
        <fullName evidence="2">Corrinoid ABC transporter substrate-binding protein</fullName>
    </submittedName>
</protein>
<proteinExistence type="predicted"/>
<dbReference type="PANTHER" id="PTHR42860">
    <property type="entry name" value="VITAMIN B12-BINDING PROTEIN"/>
    <property type="match status" value="1"/>
</dbReference>
<dbReference type="InterPro" id="IPR051030">
    <property type="entry name" value="Vitamin_B12-ABC_binding"/>
</dbReference>
<dbReference type="PROSITE" id="PS50983">
    <property type="entry name" value="FE_B12_PBP"/>
    <property type="match status" value="1"/>
</dbReference>
<gene>
    <name evidence="2" type="ORF">Pla133_08610</name>
</gene>
<dbReference type="EMBL" id="CP036287">
    <property type="protein sequence ID" value="QDU65795.1"/>
    <property type="molecule type" value="Genomic_DNA"/>
</dbReference>
<sequence length="317" mass="34537">MRIASLLPSATELVAAVGARDELVGVSHECDFPSGVSGLPVLTRPRRGFPRSSGQIDRAVRQVLEDAITVYEVELDRLREAQPDVIVTQDLCDVCAVSLDDVRRALHELAREDVTIVSCKPMRLAHVWEDVRRVGAALGRRAEGERVALELERRVADLAVRARTIGHRPTVLTIEWLDPVMVGGTWCPELVRAAGGRALVAVAGQYSPVLGRAELANLDPDVVVLKPCGFDLERTEAELPLLAEALPWEAWRAVRRGRVYLADGNAYFNRPGPRLVESAEILAACVHPTEFADLAERHAGAVRRVTGELALAPLIGA</sequence>